<feature type="compositionally biased region" description="Basic and acidic residues" evidence="1">
    <location>
        <begin position="499"/>
        <end position="509"/>
    </location>
</feature>
<feature type="region of interest" description="Disordered" evidence="1">
    <location>
        <begin position="41"/>
        <end position="579"/>
    </location>
</feature>
<sequence>MASSNPFRRKSASTATTTASIPAFSSPTAARFPSLDVIDTSLTFPDPSIVDKKSKPVKKVRVLSPPPLSPDYPEWPYTAPPLAISGSGQPGDNDPFDAASSDDSDREIVPIATPPPPNAGSRVPANPFSKTLRDLEKVKTTQKSEKERREEGDTLKAANTARRSLDVNSFKRLLMTGNSGTAARSTTSRMEQLRPGSQKSIPDSSSISLSSTYDDPKDGLTPSSEIHEVSLISRDTSDTPEDDLDHGSFSDSSASMRISRDKKPPPPPSSRHGKSIQLELKRDNGSPDALGPKSPSDINKPLPPAPRMSFEDDAESPFDREAVGKVPEADVHVAHQITPGSGRKSVPAPPPRRGHARAESKAHAMSMSKEGQMFPRLQDDQTPSRSSSIRSRAERNPHDPHTPIPPPPPRRSQHGSRPSTQIPSHVAVSIGVGTTQTNTLSDPHSESDRPVVPISTTSVEPAPHRETQSGNHKISAPPPPPARNASVRRPASLRSVDSSSRRTSAEPKPHSGIAPPPPPRRQRGSSRGSMDGPYRRTSVDGVPKTKQRLVEKSNAEALDSADTNPGPASPESATSPGKSDYILADLDALQREVDALRGKLE</sequence>
<comment type="caution">
    <text evidence="2">The sequence shown here is derived from an EMBL/GenBank/DDBJ whole genome shotgun (WGS) entry which is preliminary data.</text>
</comment>
<feature type="compositionally biased region" description="Basic and acidic residues" evidence="1">
    <location>
        <begin position="317"/>
        <end position="333"/>
    </location>
</feature>
<feature type="compositionally biased region" description="Basic and acidic residues" evidence="1">
    <location>
        <begin position="391"/>
        <end position="401"/>
    </location>
</feature>
<evidence type="ECO:0000256" key="1">
    <source>
        <dbReference type="SAM" id="MobiDB-lite"/>
    </source>
</evidence>
<keyword evidence="3" id="KW-1185">Reference proteome</keyword>
<reference evidence="2 3" key="1">
    <citation type="journal article" date="2025" name="Microbiol. Resour. Announc.">
        <title>Draft genome sequences for Neonectria magnoliae and Neonectria punicea, canker pathogens of Liriodendron tulipifera and Acer saccharum in West Virginia.</title>
        <authorList>
            <person name="Petronek H.M."/>
            <person name="Kasson M.T."/>
            <person name="Metheny A.M."/>
            <person name="Stauder C.M."/>
            <person name="Lovett B."/>
            <person name="Lynch S.C."/>
            <person name="Garnas J.R."/>
            <person name="Kasson L.R."/>
            <person name="Stajich J.E."/>
        </authorList>
    </citation>
    <scope>NUCLEOTIDE SEQUENCE [LARGE SCALE GENOMIC DNA]</scope>
    <source>
        <strain evidence="2 3">NRRL 64653</strain>
    </source>
</reference>
<dbReference type="EMBL" id="JAZAVJ010000351">
    <property type="protein sequence ID" value="KAK7398306.1"/>
    <property type="molecule type" value="Genomic_DNA"/>
</dbReference>
<protein>
    <submittedName>
        <fullName evidence="2">Uncharacterized protein</fullName>
    </submittedName>
</protein>
<gene>
    <name evidence="2" type="ORF">QQX98_012320</name>
</gene>
<organism evidence="2 3">
    <name type="scientific">Neonectria punicea</name>
    <dbReference type="NCBI Taxonomy" id="979145"/>
    <lineage>
        <taxon>Eukaryota</taxon>
        <taxon>Fungi</taxon>
        <taxon>Dikarya</taxon>
        <taxon>Ascomycota</taxon>
        <taxon>Pezizomycotina</taxon>
        <taxon>Sordariomycetes</taxon>
        <taxon>Hypocreomycetidae</taxon>
        <taxon>Hypocreales</taxon>
        <taxon>Nectriaceae</taxon>
        <taxon>Neonectria</taxon>
    </lineage>
</organism>
<dbReference type="Proteomes" id="UP001498476">
    <property type="component" value="Unassembled WGS sequence"/>
</dbReference>
<evidence type="ECO:0000313" key="2">
    <source>
        <dbReference type="EMBL" id="KAK7398306.1"/>
    </source>
</evidence>
<feature type="compositionally biased region" description="Low complexity" evidence="1">
    <location>
        <begin position="12"/>
        <end position="27"/>
    </location>
</feature>
<name>A0ABR1GJ69_9HYPO</name>
<feature type="compositionally biased region" description="Polar residues" evidence="1">
    <location>
        <begin position="432"/>
        <end position="442"/>
    </location>
</feature>
<feature type="compositionally biased region" description="Basic and acidic residues" evidence="1">
    <location>
        <begin position="131"/>
        <end position="154"/>
    </location>
</feature>
<feature type="compositionally biased region" description="Low complexity" evidence="1">
    <location>
        <begin position="483"/>
        <end position="492"/>
    </location>
</feature>
<feature type="compositionally biased region" description="Low complexity" evidence="1">
    <location>
        <begin position="197"/>
        <end position="211"/>
    </location>
</feature>
<evidence type="ECO:0000313" key="3">
    <source>
        <dbReference type="Proteomes" id="UP001498476"/>
    </source>
</evidence>
<accession>A0ABR1GJ69</accession>
<proteinExistence type="predicted"/>
<feature type="region of interest" description="Disordered" evidence="1">
    <location>
        <begin position="1"/>
        <end position="27"/>
    </location>
</feature>
<feature type="compositionally biased region" description="Polar residues" evidence="1">
    <location>
        <begin position="176"/>
        <end position="190"/>
    </location>
</feature>